<accession>A0AA96EM88</accession>
<gene>
    <name evidence="1" type="ORF">MarDSR_248</name>
</gene>
<reference evidence="1" key="1">
    <citation type="submission" date="2023-07" db="EMBL/GenBank/DDBJ databases">
        <authorList>
            <person name="Xia Y."/>
        </authorList>
    </citation>
    <scope>NUCLEOTIDE SEQUENCE</scope>
    <source>
        <strain evidence="1">E</strain>
    </source>
</reference>
<name>A0AA96EM88_9VIRU</name>
<protein>
    <submittedName>
        <fullName evidence="1">Uncharacterized protein</fullName>
    </submittedName>
</protein>
<dbReference type="EMBL" id="OR343189">
    <property type="protein sequence ID" value="WNL50287.1"/>
    <property type="molecule type" value="Genomic_DNA"/>
</dbReference>
<evidence type="ECO:0000313" key="1">
    <source>
        <dbReference type="EMBL" id="WNL50287.1"/>
    </source>
</evidence>
<sequence>MKEPSVKFHVENTNSMAEFYLVKEERIDGFEIFSIGSTKRFLRYLRDELGRNEEIVVDKITKDGKWLPVEPFEEFVSTFDEDEDEEEDDLFSIVAENEGTYGHSGVMDAFDKMEKKLKRLTPGIRDRTLNFACMECQVLFRDTKRCGADKCICLHRCDCDNFDEINFL</sequence>
<organism evidence="1">
    <name type="scientific">Marseillevirus sp</name>
    <dbReference type="NCBI Taxonomy" id="2809551"/>
    <lineage>
        <taxon>Viruses</taxon>
        <taxon>Varidnaviria</taxon>
        <taxon>Bamfordvirae</taxon>
        <taxon>Nucleocytoviricota</taxon>
        <taxon>Megaviricetes</taxon>
        <taxon>Pimascovirales</taxon>
        <taxon>Pimascovirales incertae sedis</taxon>
        <taxon>Marseilleviridae</taxon>
        <taxon>Marseillevirus</taxon>
    </lineage>
</organism>
<proteinExistence type="predicted"/>